<protein>
    <submittedName>
        <fullName evidence="3">Glycosyl hydrolases family 25</fullName>
    </submittedName>
</protein>
<keyword evidence="2" id="KW-0812">Transmembrane</keyword>
<feature type="transmembrane region" description="Helical" evidence="2">
    <location>
        <begin position="12"/>
        <end position="34"/>
    </location>
</feature>
<dbReference type="Pfam" id="PF01183">
    <property type="entry name" value="Glyco_hydro_25"/>
    <property type="match status" value="1"/>
</dbReference>
<dbReference type="GO" id="GO:0016998">
    <property type="term" value="P:cell wall macromolecule catabolic process"/>
    <property type="evidence" value="ECO:0007669"/>
    <property type="project" value="InterPro"/>
</dbReference>
<dbReference type="CDD" id="cd06414">
    <property type="entry name" value="GH25_LytC-like"/>
    <property type="match status" value="1"/>
</dbReference>
<dbReference type="OrthoDB" id="9783374at2"/>
<dbReference type="InterPro" id="IPR017853">
    <property type="entry name" value="GH"/>
</dbReference>
<evidence type="ECO:0000313" key="4">
    <source>
        <dbReference type="Proteomes" id="UP000199701"/>
    </source>
</evidence>
<accession>A0A1I0QSK2</accession>
<evidence type="ECO:0000313" key="3">
    <source>
        <dbReference type="EMBL" id="SEW30570.1"/>
    </source>
</evidence>
<dbReference type="SUPFAM" id="SSF51445">
    <property type="entry name" value="(Trans)glycosidases"/>
    <property type="match status" value="1"/>
</dbReference>
<dbReference type="PROSITE" id="PS51904">
    <property type="entry name" value="GLYCOSYL_HYDROL_F25_2"/>
    <property type="match status" value="1"/>
</dbReference>
<proteinExistence type="inferred from homology"/>
<keyword evidence="3" id="KW-0378">Hydrolase</keyword>
<comment type="similarity">
    <text evidence="1">Belongs to the glycosyl hydrolase 25 family.</text>
</comment>
<dbReference type="Proteomes" id="UP000199701">
    <property type="component" value="Unassembled WGS sequence"/>
</dbReference>
<dbReference type="RefSeq" id="WP_092454387.1">
    <property type="nucleotide sequence ID" value="NZ_FOJI01000009.1"/>
</dbReference>
<evidence type="ECO:0000256" key="2">
    <source>
        <dbReference type="SAM" id="Phobius"/>
    </source>
</evidence>
<dbReference type="PANTHER" id="PTHR34135">
    <property type="entry name" value="LYSOZYME"/>
    <property type="match status" value="1"/>
</dbReference>
<gene>
    <name evidence="3" type="ORF">SAMN05421659_10965</name>
</gene>
<keyword evidence="2" id="KW-1133">Transmembrane helix</keyword>
<dbReference type="GO" id="GO:0009253">
    <property type="term" value="P:peptidoglycan catabolic process"/>
    <property type="evidence" value="ECO:0007669"/>
    <property type="project" value="InterPro"/>
</dbReference>
<keyword evidence="4" id="KW-1185">Reference proteome</keyword>
<dbReference type="InterPro" id="IPR002053">
    <property type="entry name" value="Glyco_hydro_25"/>
</dbReference>
<dbReference type="EMBL" id="FOJI01000009">
    <property type="protein sequence ID" value="SEW30570.1"/>
    <property type="molecule type" value="Genomic_DNA"/>
</dbReference>
<sequence>MKTKPHSTKKRKIIISTISIIILISLGATIFINYHKLESIVTSNKVTSYTNEELGSYIDTSTANVREDMLADIKSKLSSGTSSLSLIRSLYPENIVYYDTDKYIFASILDSVPKNDLKSENILVDTNKELTYSENGTVISHKGIDVSKYQGNIDWTKVKNSNVEYAFLRTGYRSYGTGIIIEDSTFKQNIQGASSAGLDIGVYFYSQAINTTEAIEEAQYVLDQIKGYNVNYPIVVDVEEIINDTFRQQNLTAEELTNICIAFCEKIKSAGYTPMIYSNLKCYVSKLNLDKLNSYEKWYASYDTSLYFPYNISMWQYSQSGIVDGITGKVDLNISFKEWK</sequence>
<dbReference type="PANTHER" id="PTHR34135:SF2">
    <property type="entry name" value="LYSOZYME"/>
    <property type="match status" value="1"/>
</dbReference>
<dbReference type="GO" id="GO:0016052">
    <property type="term" value="P:carbohydrate catabolic process"/>
    <property type="evidence" value="ECO:0007669"/>
    <property type="project" value="TreeGrafter"/>
</dbReference>
<evidence type="ECO:0000256" key="1">
    <source>
        <dbReference type="ARBA" id="ARBA00010646"/>
    </source>
</evidence>
<keyword evidence="2" id="KW-0472">Membrane</keyword>
<name>A0A1I0QSK2_9FIRM</name>
<organism evidence="3 4">
    <name type="scientific">[Clostridium] fimetarium</name>
    <dbReference type="NCBI Taxonomy" id="99656"/>
    <lineage>
        <taxon>Bacteria</taxon>
        <taxon>Bacillati</taxon>
        <taxon>Bacillota</taxon>
        <taxon>Clostridia</taxon>
        <taxon>Lachnospirales</taxon>
        <taxon>Lachnospiraceae</taxon>
    </lineage>
</organism>
<dbReference type="AlphaFoldDB" id="A0A1I0QSK2"/>
<dbReference type="Gene3D" id="3.20.20.80">
    <property type="entry name" value="Glycosidases"/>
    <property type="match status" value="1"/>
</dbReference>
<reference evidence="3 4" key="1">
    <citation type="submission" date="2016-10" db="EMBL/GenBank/DDBJ databases">
        <authorList>
            <person name="de Groot N.N."/>
        </authorList>
    </citation>
    <scope>NUCLEOTIDE SEQUENCE [LARGE SCALE GENOMIC DNA]</scope>
    <source>
        <strain evidence="3 4">DSM 9179</strain>
    </source>
</reference>
<dbReference type="GO" id="GO:0003796">
    <property type="term" value="F:lysozyme activity"/>
    <property type="evidence" value="ECO:0007669"/>
    <property type="project" value="InterPro"/>
</dbReference>